<organism evidence="4 5">
    <name type="scientific">Candidatus Corynebacterium avicola</name>
    <dbReference type="NCBI Taxonomy" id="2838527"/>
    <lineage>
        <taxon>Bacteria</taxon>
        <taxon>Bacillati</taxon>
        <taxon>Actinomycetota</taxon>
        <taxon>Actinomycetes</taxon>
        <taxon>Mycobacteriales</taxon>
        <taxon>Corynebacteriaceae</taxon>
        <taxon>Corynebacterium</taxon>
    </lineage>
</organism>
<evidence type="ECO:0000313" key="4">
    <source>
        <dbReference type="EMBL" id="HIW91355.1"/>
    </source>
</evidence>
<gene>
    <name evidence="4" type="ORF">H9870_06825</name>
</gene>
<reference evidence="4" key="1">
    <citation type="journal article" date="2021" name="PeerJ">
        <title>Extensive microbial diversity within the chicken gut microbiome revealed by metagenomics and culture.</title>
        <authorList>
            <person name="Gilroy R."/>
            <person name="Ravi A."/>
            <person name="Getino M."/>
            <person name="Pursley I."/>
            <person name="Horton D.L."/>
            <person name="Alikhan N.F."/>
            <person name="Baker D."/>
            <person name="Gharbi K."/>
            <person name="Hall N."/>
            <person name="Watson M."/>
            <person name="Adriaenssens E.M."/>
            <person name="Foster-Nyarko E."/>
            <person name="Jarju S."/>
            <person name="Secka A."/>
            <person name="Antonio M."/>
            <person name="Oren A."/>
            <person name="Chaudhuri R.R."/>
            <person name="La Ragione R."/>
            <person name="Hildebrand F."/>
            <person name="Pallen M.J."/>
        </authorList>
    </citation>
    <scope>NUCLEOTIDE SEQUENCE</scope>
    <source>
        <strain evidence="4">CHK32-1732</strain>
    </source>
</reference>
<dbReference type="Proteomes" id="UP000824190">
    <property type="component" value="Unassembled WGS sequence"/>
</dbReference>
<feature type="transmembrane region" description="Helical" evidence="2">
    <location>
        <begin position="44"/>
        <end position="65"/>
    </location>
</feature>
<evidence type="ECO:0000259" key="3">
    <source>
        <dbReference type="Pfam" id="PF11350"/>
    </source>
</evidence>
<accession>A0A9D1RPY0</accession>
<dbReference type="AlphaFoldDB" id="A0A9D1RPY0"/>
<proteinExistence type="predicted"/>
<dbReference type="GO" id="GO:0008237">
    <property type="term" value="F:metallopeptidase activity"/>
    <property type="evidence" value="ECO:0007669"/>
    <property type="project" value="InterPro"/>
</dbReference>
<feature type="compositionally biased region" description="Low complexity" evidence="1">
    <location>
        <begin position="67"/>
        <end position="97"/>
    </location>
</feature>
<evidence type="ECO:0000256" key="1">
    <source>
        <dbReference type="SAM" id="MobiDB-lite"/>
    </source>
</evidence>
<comment type="caution">
    <text evidence="4">The sequence shown here is derived from an EMBL/GenBank/DDBJ whole genome shotgun (WGS) entry which is preliminary data.</text>
</comment>
<dbReference type="InterPro" id="IPR022603">
    <property type="entry name" value="DUF3152"/>
</dbReference>
<evidence type="ECO:0000256" key="2">
    <source>
        <dbReference type="SAM" id="Phobius"/>
    </source>
</evidence>
<dbReference type="SUPFAM" id="SSF55486">
    <property type="entry name" value="Metalloproteases ('zincins'), catalytic domain"/>
    <property type="match status" value="1"/>
</dbReference>
<name>A0A9D1RPY0_9CORY</name>
<reference evidence="4" key="2">
    <citation type="submission" date="2021-04" db="EMBL/GenBank/DDBJ databases">
        <authorList>
            <person name="Gilroy R."/>
        </authorList>
    </citation>
    <scope>NUCLEOTIDE SEQUENCE</scope>
    <source>
        <strain evidence="4">CHK32-1732</strain>
    </source>
</reference>
<dbReference type="Pfam" id="PF11350">
    <property type="entry name" value="DUF3152"/>
    <property type="match status" value="1"/>
</dbReference>
<feature type="region of interest" description="Disordered" evidence="1">
    <location>
        <begin position="1"/>
        <end position="38"/>
    </location>
</feature>
<feature type="region of interest" description="Disordered" evidence="1">
    <location>
        <begin position="330"/>
        <end position="357"/>
    </location>
</feature>
<dbReference type="EMBL" id="DXGC01000065">
    <property type="protein sequence ID" value="HIW91355.1"/>
    <property type="molecule type" value="Genomic_DNA"/>
</dbReference>
<protein>
    <submittedName>
        <fullName evidence="4">DUF3152 domain-containing protein</fullName>
    </submittedName>
</protein>
<feature type="region of interest" description="Disordered" evidence="1">
    <location>
        <begin position="67"/>
        <end position="147"/>
    </location>
</feature>
<dbReference type="InterPro" id="IPR024079">
    <property type="entry name" value="MetalloPept_cat_dom_sf"/>
</dbReference>
<keyword evidence="2" id="KW-1133">Transmembrane helix</keyword>
<keyword evidence="2" id="KW-0812">Transmembrane</keyword>
<evidence type="ECO:0000313" key="5">
    <source>
        <dbReference type="Proteomes" id="UP000824190"/>
    </source>
</evidence>
<feature type="compositionally biased region" description="Basic and acidic residues" evidence="1">
    <location>
        <begin position="1"/>
        <end position="37"/>
    </location>
</feature>
<feature type="domain" description="DUF3152" evidence="3">
    <location>
        <begin position="123"/>
        <end position="344"/>
    </location>
</feature>
<sequence>MTDPRRDPVRRERFTLPQSELERRADYRERHARERERRQRRNRWIGVSGVLVALTTIGVIIELAVTGGDTSEDGSTSATSAASESSASSESSGSSSDGGDDTETSGAEGPVPGSAPDSEVGELPAGGDYDASGDGTFQGVGNAGATAGDVEKLGDEAYSYVVELEDGINGSTFGGGDAFASTVDSVLADERSWISTGDFAFRHISARSEDTPDLRIRLTSPETTKELCGGTTELETSCFIQGDDDEGEAGAGRVIINSARWIRGASTFEGDLGGYRQYVLNHEIGHGIGFAAHQPCPEDGALAPLMMQQTLSLNNGELEGLDSGSEFGGTAAENTCRPNAWPFPHGRSEGEAVDVRD</sequence>
<feature type="compositionally biased region" description="Basic and acidic residues" evidence="1">
    <location>
        <begin position="346"/>
        <end position="357"/>
    </location>
</feature>
<keyword evidence="2" id="KW-0472">Membrane</keyword>
<dbReference type="Gene3D" id="3.40.390.10">
    <property type="entry name" value="Collagenase (Catalytic Domain)"/>
    <property type="match status" value="1"/>
</dbReference>